<protein>
    <submittedName>
        <fullName evidence="1">Uncharacterized protein</fullName>
    </submittedName>
</protein>
<sequence>MEQIIEHVSDYLKIDKAEAPVIVDKAIIGGETDIQNLTKKFEGMGKFSHDRGFLFNTGQLNWKKQDWDLLFAGL</sequence>
<gene>
    <name evidence="1" type="ORF">COT49_02515</name>
</gene>
<proteinExistence type="predicted"/>
<evidence type="ECO:0000313" key="2">
    <source>
        <dbReference type="Proteomes" id="UP000230340"/>
    </source>
</evidence>
<dbReference type="AlphaFoldDB" id="A0A2H0XFP4"/>
<organism evidence="1 2">
    <name type="scientific">candidate division WWE3 bacterium CG08_land_8_20_14_0_20_40_13</name>
    <dbReference type="NCBI Taxonomy" id="1975084"/>
    <lineage>
        <taxon>Bacteria</taxon>
        <taxon>Katanobacteria</taxon>
    </lineage>
</organism>
<reference evidence="2" key="1">
    <citation type="submission" date="2017-09" db="EMBL/GenBank/DDBJ databases">
        <title>Depth-based differentiation of microbial function through sediment-hosted aquifers and enrichment of novel symbionts in the deep terrestrial subsurface.</title>
        <authorList>
            <person name="Probst A.J."/>
            <person name="Ladd B."/>
            <person name="Jarett J.K."/>
            <person name="Geller-Mcgrath D.E."/>
            <person name="Sieber C.M.K."/>
            <person name="Emerson J.B."/>
            <person name="Anantharaman K."/>
            <person name="Thomas B.C."/>
            <person name="Malmstrom R."/>
            <person name="Stieglmeier M."/>
            <person name="Klingl A."/>
            <person name="Woyke T."/>
            <person name="Ryan C.M."/>
            <person name="Banfield J.F."/>
        </authorList>
    </citation>
    <scope>NUCLEOTIDE SEQUENCE [LARGE SCALE GENOMIC DNA]</scope>
</reference>
<name>A0A2H0XFP4_UNCKA</name>
<evidence type="ECO:0000313" key="1">
    <source>
        <dbReference type="EMBL" id="PIS22938.1"/>
    </source>
</evidence>
<accession>A0A2H0XFP4</accession>
<comment type="caution">
    <text evidence="1">The sequence shown here is derived from an EMBL/GenBank/DDBJ whole genome shotgun (WGS) entry which is preliminary data.</text>
</comment>
<dbReference type="EMBL" id="PEYT01000023">
    <property type="protein sequence ID" value="PIS22938.1"/>
    <property type="molecule type" value="Genomic_DNA"/>
</dbReference>
<dbReference type="Proteomes" id="UP000230340">
    <property type="component" value="Unassembled WGS sequence"/>
</dbReference>